<dbReference type="GO" id="GO:0005886">
    <property type="term" value="C:plasma membrane"/>
    <property type="evidence" value="ECO:0007669"/>
    <property type="project" value="UniProtKB-SubCell"/>
</dbReference>
<keyword evidence="4" id="KW-1003">Cell membrane</keyword>
<keyword evidence="6 15" id="KW-0812">Transmembrane</keyword>
<proteinExistence type="inferred from homology"/>
<evidence type="ECO:0000313" key="17">
    <source>
        <dbReference type="EMBL" id="KTC95372.1"/>
    </source>
</evidence>
<dbReference type="PANTHER" id="PTHR22683:SF41">
    <property type="entry name" value="DNA TRANSLOCASE FTSK"/>
    <property type="match status" value="1"/>
</dbReference>
<dbReference type="SMART" id="SM00843">
    <property type="entry name" value="Ftsk_gamma"/>
    <property type="match status" value="1"/>
</dbReference>
<dbReference type="InterPro" id="IPR041027">
    <property type="entry name" value="FtsK_alpha"/>
</dbReference>
<feature type="transmembrane region" description="Helical" evidence="15">
    <location>
        <begin position="123"/>
        <end position="142"/>
    </location>
</feature>
<dbReference type="EMBL" id="LNYB01000085">
    <property type="protein sequence ID" value="KTC95372.1"/>
    <property type="molecule type" value="Genomic_DNA"/>
</dbReference>
<dbReference type="Proteomes" id="UP000251942">
    <property type="component" value="Unassembled WGS sequence"/>
</dbReference>
<dbReference type="PATRIC" id="fig|453.4.peg.3314"/>
<keyword evidence="10 15" id="KW-1133">Transmembrane helix</keyword>
<dbReference type="SUPFAM" id="SSF52540">
    <property type="entry name" value="P-loop containing nucleoside triphosphate hydrolases"/>
    <property type="match status" value="1"/>
</dbReference>
<dbReference type="GO" id="GO:0005524">
    <property type="term" value="F:ATP binding"/>
    <property type="evidence" value="ECO:0007669"/>
    <property type="project" value="UniProtKB-UniRule"/>
</dbReference>
<reference evidence="17 19" key="1">
    <citation type="submission" date="2015-11" db="EMBL/GenBank/DDBJ databases">
        <title>Genomic analysis of 38 Legionella species identifies large and diverse effector repertoires.</title>
        <authorList>
            <person name="Burstein D."/>
            <person name="Amaro F."/>
            <person name="Zusman T."/>
            <person name="Lifshitz Z."/>
            <person name="Cohen O."/>
            <person name="Gilbert J.A."/>
            <person name="Pupko T."/>
            <person name="Shuman H.A."/>
            <person name="Segal G."/>
        </authorList>
    </citation>
    <scope>NUCLEOTIDE SEQUENCE [LARGE SCALE GENOMIC DNA]</scope>
    <source>
        <strain evidence="17 19">WO-44C</strain>
    </source>
</reference>
<dbReference type="InterPro" id="IPR036390">
    <property type="entry name" value="WH_DNA-bd_sf"/>
</dbReference>
<evidence type="ECO:0000256" key="11">
    <source>
        <dbReference type="ARBA" id="ARBA00023125"/>
    </source>
</evidence>
<evidence type="ECO:0000256" key="2">
    <source>
        <dbReference type="ARBA" id="ARBA00006474"/>
    </source>
</evidence>
<feature type="transmembrane region" description="Helical" evidence="15">
    <location>
        <begin position="21"/>
        <end position="44"/>
    </location>
</feature>
<keyword evidence="8" id="KW-0159">Chromosome partition</keyword>
<evidence type="ECO:0000256" key="6">
    <source>
        <dbReference type="ARBA" id="ARBA00022692"/>
    </source>
</evidence>
<dbReference type="InterPro" id="IPR025199">
    <property type="entry name" value="FtsK_4TM"/>
</dbReference>
<evidence type="ECO:0000256" key="14">
    <source>
        <dbReference type="PROSITE-ProRule" id="PRU00289"/>
    </source>
</evidence>
<dbReference type="Pfam" id="PF13491">
    <property type="entry name" value="FtsK_4TM"/>
    <property type="match status" value="1"/>
</dbReference>
<evidence type="ECO:0000256" key="3">
    <source>
        <dbReference type="ARBA" id="ARBA00020887"/>
    </source>
</evidence>
<keyword evidence="9 14" id="KW-0067">ATP-binding</keyword>
<keyword evidence="13" id="KW-0131">Cell cycle</keyword>
<keyword evidence="11" id="KW-0238">DNA-binding</keyword>
<dbReference type="RefSeq" id="WP_058447832.1">
    <property type="nucleotide sequence ID" value="NZ_CAAAHT010000032.1"/>
</dbReference>
<accession>A0A0W0TID5</accession>
<keyword evidence="19" id="KW-1185">Reference proteome</keyword>
<evidence type="ECO:0000256" key="9">
    <source>
        <dbReference type="ARBA" id="ARBA00022840"/>
    </source>
</evidence>
<dbReference type="OrthoDB" id="9807790at2"/>
<dbReference type="EMBL" id="UASS01000016">
    <property type="protein sequence ID" value="SPX61117.1"/>
    <property type="molecule type" value="Genomic_DNA"/>
</dbReference>
<dbReference type="CDD" id="cd01127">
    <property type="entry name" value="TrwB_TraG_TraD_VirD4"/>
    <property type="match status" value="1"/>
</dbReference>
<comment type="similarity">
    <text evidence="2">Belongs to the FtsK/SpoIIIE/SftA family.</text>
</comment>
<evidence type="ECO:0000256" key="7">
    <source>
        <dbReference type="ARBA" id="ARBA00022741"/>
    </source>
</evidence>
<evidence type="ECO:0000313" key="20">
    <source>
        <dbReference type="Proteomes" id="UP000251942"/>
    </source>
</evidence>
<keyword evidence="5 17" id="KW-0132">Cell division</keyword>
<dbReference type="Pfam" id="PF01580">
    <property type="entry name" value="FtsK_SpoIIIE"/>
    <property type="match status" value="1"/>
</dbReference>
<reference evidence="18 20" key="2">
    <citation type="submission" date="2018-06" db="EMBL/GenBank/DDBJ databases">
        <authorList>
            <consortium name="Pathogen Informatics"/>
            <person name="Doyle S."/>
        </authorList>
    </citation>
    <scope>NUCLEOTIDE SEQUENCE [LARGE SCALE GENOMIC DNA]</scope>
    <source>
        <strain evidence="18 20">NCTC12022</strain>
    </source>
</reference>
<dbReference type="InterPro" id="IPR027417">
    <property type="entry name" value="P-loop_NTPase"/>
</dbReference>
<dbReference type="GO" id="GO:0003677">
    <property type="term" value="F:DNA binding"/>
    <property type="evidence" value="ECO:0007669"/>
    <property type="project" value="UniProtKB-KW"/>
</dbReference>
<feature type="domain" description="FtsK" evidence="16">
    <location>
        <begin position="441"/>
        <end position="654"/>
    </location>
</feature>
<dbReference type="Gene3D" id="3.40.50.300">
    <property type="entry name" value="P-loop containing nucleotide triphosphate hydrolases"/>
    <property type="match status" value="1"/>
</dbReference>
<evidence type="ECO:0000256" key="15">
    <source>
        <dbReference type="SAM" id="Phobius"/>
    </source>
</evidence>
<dbReference type="GO" id="GO:0051301">
    <property type="term" value="P:cell division"/>
    <property type="evidence" value="ECO:0007669"/>
    <property type="project" value="UniProtKB-KW"/>
</dbReference>
<evidence type="ECO:0000256" key="13">
    <source>
        <dbReference type="ARBA" id="ARBA00023306"/>
    </source>
</evidence>
<feature type="transmembrane region" description="Helical" evidence="15">
    <location>
        <begin position="79"/>
        <end position="102"/>
    </location>
</feature>
<dbReference type="Pfam" id="PF09397">
    <property type="entry name" value="FtsK_gamma"/>
    <property type="match status" value="1"/>
</dbReference>
<evidence type="ECO:0000256" key="5">
    <source>
        <dbReference type="ARBA" id="ARBA00022618"/>
    </source>
</evidence>
<comment type="subcellular location">
    <subcellularLocation>
        <location evidence="1">Cell membrane</location>
        <topology evidence="1">Multi-pass membrane protein</topology>
    </subcellularLocation>
</comment>
<dbReference type="STRING" id="453.Lfee_3037"/>
<evidence type="ECO:0000256" key="8">
    <source>
        <dbReference type="ARBA" id="ARBA00022829"/>
    </source>
</evidence>
<dbReference type="Gene3D" id="1.10.10.10">
    <property type="entry name" value="Winged helix-like DNA-binding domain superfamily/Winged helix DNA-binding domain"/>
    <property type="match status" value="1"/>
</dbReference>
<evidence type="ECO:0000256" key="4">
    <source>
        <dbReference type="ARBA" id="ARBA00022475"/>
    </source>
</evidence>
<dbReference type="Pfam" id="PF17854">
    <property type="entry name" value="FtsK_alpha"/>
    <property type="match status" value="1"/>
</dbReference>
<dbReference type="AlphaFoldDB" id="A0A0W0TID5"/>
<feature type="transmembrane region" description="Helical" evidence="15">
    <location>
        <begin position="171"/>
        <end position="192"/>
    </location>
</feature>
<keyword evidence="12 15" id="KW-0472">Membrane</keyword>
<name>A0A0W0TID5_9GAMM</name>
<dbReference type="InterPro" id="IPR036388">
    <property type="entry name" value="WH-like_DNA-bd_sf"/>
</dbReference>
<dbReference type="Gene3D" id="3.30.980.40">
    <property type="match status" value="1"/>
</dbReference>
<evidence type="ECO:0000256" key="10">
    <source>
        <dbReference type="ARBA" id="ARBA00022989"/>
    </source>
</evidence>
<dbReference type="GO" id="GO:0007059">
    <property type="term" value="P:chromosome segregation"/>
    <property type="evidence" value="ECO:0007669"/>
    <property type="project" value="UniProtKB-KW"/>
</dbReference>
<evidence type="ECO:0000256" key="1">
    <source>
        <dbReference type="ARBA" id="ARBA00004651"/>
    </source>
</evidence>
<protein>
    <recommendedName>
        <fullName evidence="3">DNA translocase FtsK</fullName>
    </recommendedName>
</protein>
<organism evidence="17 19">
    <name type="scientific">Legionella feeleii</name>
    <dbReference type="NCBI Taxonomy" id="453"/>
    <lineage>
        <taxon>Bacteria</taxon>
        <taxon>Pseudomonadati</taxon>
        <taxon>Pseudomonadota</taxon>
        <taxon>Gammaproteobacteria</taxon>
        <taxon>Legionellales</taxon>
        <taxon>Legionellaceae</taxon>
        <taxon>Legionella</taxon>
    </lineage>
</organism>
<dbReference type="InterPro" id="IPR002543">
    <property type="entry name" value="FtsK_dom"/>
</dbReference>
<dbReference type="SUPFAM" id="SSF46785">
    <property type="entry name" value="Winged helix' DNA-binding domain"/>
    <property type="match status" value="1"/>
</dbReference>
<dbReference type="PROSITE" id="PS50901">
    <property type="entry name" value="FTSK"/>
    <property type="match status" value="1"/>
</dbReference>
<evidence type="ECO:0000313" key="19">
    <source>
        <dbReference type="Proteomes" id="UP000054698"/>
    </source>
</evidence>
<evidence type="ECO:0000259" key="16">
    <source>
        <dbReference type="PROSITE" id="PS50901"/>
    </source>
</evidence>
<sequence length="799" mass="86093">MRKQQTGNQASTPKQAMPNFLLKRVSEGSFILVLTCAFFILLALSTYQTTDPGWSHANKGNTGIGNAGGQVGAYIADGLYFIFGYLAYLLPFCFAYVAWLILKDLRSLRIVNRPAMFLRGSGLVFLMIGSCGLLSLSSIAPIDAVHSAGGILGSFVSGGFDYALNAQGAALLLFAILLVGITLLTGLSWIGATELLGFYSATVLNRSFRGLVRGSRFIRAVVRRFREREKSTVVKSSKPTRPLIGGKKEKPVVANIPSLEPLDPVIKTPSPVITPSIPAPSILKSVKEPVRAVAKPPAQAPTGSLPALSLLDKGRPGKVMGGYTHQELETVSREVEQHLLDFGIQADVVAVHPGPVITRFELQLAAGIKVSKLSALAKDLARSLSVTSVRVVEVIPGKTVVGLELPNQQRDMVSLSEVLSADVYQQSHSPLTLALGVDIAGHPMVVDLAKMPHLLVAGTTGSGKSVGINAMILSLLFKSTPEQVRLIMVDPKMLELSVYDGIPHLLTPVVTDMKEAASALRWCVGEMERRYRLMASLGVRNLAGFNAKIAEAEAKGEPLADPLWKPVDSVDETAPLLQALPYVVVIIDELADMMMVVGKKVEQLIARIAQKARAAGIHLILATQRPSVDVLTGLIKSNIPTRMSFQVSSKIDSRTILDQQGAEQLLGHGDMLYLAPGSGAPLRVHGAFVDDKEVHRVADDWRARGEPEYIDDIIQTVGEGSEGGFGEEGQETEETDPLYDQAVEFVIQTRKASISSVQRRLKIGYNRAARLVEEMERTGIVGPLDGGFRDVLVSTANED</sequence>
<evidence type="ECO:0000256" key="12">
    <source>
        <dbReference type="ARBA" id="ARBA00023136"/>
    </source>
</evidence>
<dbReference type="PANTHER" id="PTHR22683">
    <property type="entry name" value="SPORULATION PROTEIN RELATED"/>
    <property type="match status" value="1"/>
</dbReference>
<dbReference type="InterPro" id="IPR050206">
    <property type="entry name" value="FtsK/SpoIIIE/SftA"/>
</dbReference>
<feature type="binding site" evidence="14">
    <location>
        <begin position="458"/>
        <end position="465"/>
    </location>
    <ligand>
        <name>ATP</name>
        <dbReference type="ChEBI" id="CHEBI:30616"/>
    </ligand>
</feature>
<gene>
    <name evidence="17" type="primary">ftsK</name>
    <name evidence="17" type="ORF">Lfee_3037</name>
    <name evidence="18" type="ORF">NCTC12022_01855</name>
</gene>
<feature type="transmembrane region" description="Helical" evidence="15">
    <location>
        <begin position="148"/>
        <end position="164"/>
    </location>
</feature>
<dbReference type="InterPro" id="IPR018541">
    <property type="entry name" value="Ftsk_gamma"/>
</dbReference>
<dbReference type="Proteomes" id="UP000054698">
    <property type="component" value="Unassembled WGS sequence"/>
</dbReference>
<keyword evidence="7 14" id="KW-0547">Nucleotide-binding</keyword>
<dbReference type="FunFam" id="3.40.50.300:FF:000209">
    <property type="entry name" value="Cell division protein FtsK"/>
    <property type="match status" value="1"/>
</dbReference>
<evidence type="ECO:0000313" key="18">
    <source>
        <dbReference type="EMBL" id="SPX61117.1"/>
    </source>
</evidence>